<accession>A0AAU7ANX6</accession>
<dbReference type="AlphaFoldDB" id="A0AAU7ANX6"/>
<dbReference type="SUPFAM" id="SSF53448">
    <property type="entry name" value="Nucleotide-diphospho-sugar transferases"/>
    <property type="match status" value="1"/>
</dbReference>
<dbReference type="KEGG" id="parq:DSM112329_00098"/>
<sequence length="214" mass="22824">MFVFASCVGSEATYRSRALPGLRVCAEPDSVLIQATADQGSIFAAYDEILDATAALPDVEALVLMHEDVELLDPAFCSTVRARLDASPAAAVIGAVGATDVRSLAWWEGEGAGHVVETRGTVDFGRHPCPVDSVDGLLMVLSPWTIDSLRYGSAVAVPGFHGYDAELCFAARAAGREVWVEQLPLIHHTKGGFGDVDAYTRADAAFRARWFPQG</sequence>
<protein>
    <recommendedName>
        <fullName evidence="1">Streptomycin biosynthesis protein StrF domain-containing protein</fullName>
    </recommendedName>
</protein>
<reference evidence="2" key="1">
    <citation type="submission" date="2022-12" db="EMBL/GenBank/DDBJ databases">
        <title>Paraconexibacter alkalitolerans sp. nov. and Baekduia alba sp. nov., isolated from soil and emended description of the genera Paraconexibacter (Chun et al., 2020) and Baekduia (An et al., 2020).</title>
        <authorList>
            <person name="Vieira S."/>
            <person name="Huber K.J."/>
            <person name="Geppert A."/>
            <person name="Wolf J."/>
            <person name="Neumann-Schaal M."/>
            <person name="Muesken M."/>
            <person name="Overmann J."/>
        </authorList>
    </citation>
    <scope>NUCLEOTIDE SEQUENCE</scope>
    <source>
        <strain evidence="2">AEG42_29</strain>
    </source>
</reference>
<dbReference type="Gene3D" id="3.90.550.10">
    <property type="entry name" value="Spore Coat Polysaccharide Biosynthesis Protein SpsA, Chain A"/>
    <property type="match status" value="1"/>
</dbReference>
<proteinExistence type="predicted"/>
<dbReference type="InterPro" id="IPR059123">
    <property type="entry name" value="StrF_dom"/>
</dbReference>
<name>A0AAU7ANX6_9ACTN</name>
<feature type="domain" description="Streptomycin biosynthesis protein StrF" evidence="1">
    <location>
        <begin position="5"/>
        <end position="183"/>
    </location>
</feature>
<dbReference type="EMBL" id="CP114014">
    <property type="protein sequence ID" value="XAY03286.1"/>
    <property type="molecule type" value="Genomic_DNA"/>
</dbReference>
<dbReference type="RefSeq" id="WP_354699840.1">
    <property type="nucleotide sequence ID" value="NZ_CP114014.1"/>
</dbReference>
<gene>
    <name evidence="2" type="ORF">DSM112329_00098</name>
</gene>
<organism evidence="2">
    <name type="scientific">Paraconexibacter sp. AEG42_29</name>
    <dbReference type="NCBI Taxonomy" id="2997339"/>
    <lineage>
        <taxon>Bacteria</taxon>
        <taxon>Bacillati</taxon>
        <taxon>Actinomycetota</taxon>
        <taxon>Thermoleophilia</taxon>
        <taxon>Solirubrobacterales</taxon>
        <taxon>Paraconexibacteraceae</taxon>
        <taxon>Paraconexibacter</taxon>
    </lineage>
</organism>
<evidence type="ECO:0000313" key="2">
    <source>
        <dbReference type="EMBL" id="XAY03286.1"/>
    </source>
</evidence>
<dbReference type="Pfam" id="PF13712">
    <property type="entry name" value="Glyco_tranf_2_5"/>
    <property type="match status" value="1"/>
</dbReference>
<evidence type="ECO:0000259" key="1">
    <source>
        <dbReference type="Pfam" id="PF13712"/>
    </source>
</evidence>
<dbReference type="InterPro" id="IPR029044">
    <property type="entry name" value="Nucleotide-diphossugar_trans"/>
</dbReference>